<keyword evidence="2" id="KW-1185">Reference proteome</keyword>
<dbReference type="InterPro" id="IPR005901">
    <property type="entry name" value="GLPGLI"/>
</dbReference>
<reference evidence="1 2" key="1">
    <citation type="submission" date="2024-06" db="EMBL/GenBank/DDBJ databases">
        <title>Chitinophaga defluvii sp. nov., isolated from municipal sewage.</title>
        <authorList>
            <person name="Zhang L."/>
        </authorList>
    </citation>
    <scope>NUCLEOTIDE SEQUENCE [LARGE SCALE GENOMIC DNA]</scope>
    <source>
        <strain evidence="1 2">H8</strain>
    </source>
</reference>
<protein>
    <submittedName>
        <fullName evidence="1">GLPGLI family protein</fullName>
    </submittedName>
</protein>
<name>A0ABV2T595_9BACT</name>
<organism evidence="1 2">
    <name type="scientific">Chitinophaga defluvii</name>
    <dbReference type="NCBI Taxonomy" id="3163343"/>
    <lineage>
        <taxon>Bacteria</taxon>
        <taxon>Pseudomonadati</taxon>
        <taxon>Bacteroidota</taxon>
        <taxon>Chitinophagia</taxon>
        <taxon>Chitinophagales</taxon>
        <taxon>Chitinophagaceae</taxon>
        <taxon>Chitinophaga</taxon>
    </lineage>
</organism>
<gene>
    <name evidence="1" type="ORF">ABR189_12345</name>
</gene>
<evidence type="ECO:0000313" key="2">
    <source>
        <dbReference type="Proteomes" id="UP001549749"/>
    </source>
</evidence>
<dbReference type="Pfam" id="PF09697">
    <property type="entry name" value="Porph_ging"/>
    <property type="match status" value="1"/>
</dbReference>
<dbReference type="NCBIfam" id="TIGR01200">
    <property type="entry name" value="GLPGLI"/>
    <property type="match status" value="1"/>
</dbReference>
<dbReference type="EMBL" id="JBEXAC010000001">
    <property type="protein sequence ID" value="MET6998168.1"/>
    <property type="molecule type" value="Genomic_DNA"/>
</dbReference>
<comment type="caution">
    <text evidence="1">The sequence shown here is derived from an EMBL/GenBank/DDBJ whole genome shotgun (WGS) entry which is preliminary data.</text>
</comment>
<sequence>MKRTVFTFFMELLLFTANGQEKQGRVLYERTVQLHITMQGMAHEMESLLPHSRKDRLEVLFNNNQSLRSTAEEQIPEDPLADENGLQVHFMVAGANDITYTNFTTGEVIAQRELGTRNYIITDSIQKLSWKLTGETSTILNYPCHKAIAQRIGKRTSTSMNNGQLERQEIADTARITAWFTLAVPVPAGPEYQGQLPGLILLVDINDGQTIYQAMEVNTHADVSAVKPPTKGKKITAAAFAAEQDKLMKNMGQQHMGGASTISTHP</sequence>
<dbReference type="RefSeq" id="WP_354660804.1">
    <property type="nucleotide sequence ID" value="NZ_JBEXAC010000001.1"/>
</dbReference>
<accession>A0ABV2T595</accession>
<proteinExistence type="predicted"/>
<evidence type="ECO:0000313" key="1">
    <source>
        <dbReference type="EMBL" id="MET6998168.1"/>
    </source>
</evidence>
<dbReference type="Proteomes" id="UP001549749">
    <property type="component" value="Unassembled WGS sequence"/>
</dbReference>